<feature type="domain" description="DUF5659" evidence="1">
    <location>
        <begin position="33"/>
        <end position="94"/>
    </location>
</feature>
<dbReference type="AlphaFoldDB" id="A0A0G0PFP4"/>
<evidence type="ECO:0000313" key="2">
    <source>
        <dbReference type="EMBL" id="KKR24021.1"/>
    </source>
</evidence>
<comment type="caution">
    <text evidence="2">The sequence shown here is derived from an EMBL/GenBank/DDBJ whole genome shotgun (WGS) entry which is preliminary data.</text>
</comment>
<dbReference type="EMBL" id="LBXD01000001">
    <property type="protein sequence ID" value="KKR24021.1"/>
    <property type="molecule type" value="Genomic_DNA"/>
</dbReference>
<dbReference type="Pfam" id="PF18903">
    <property type="entry name" value="DUF5659"/>
    <property type="match status" value="1"/>
</dbReference>
<dbReference type="InterPro" id="IPR043718">
    <property type="entry name" value="DUF5659"/>
</dbReference>
<reference evidence="2 3" key="1">
    <citation type="journal article" date="2015" name="Nature">
        <title>rRNA introns, odd ribosomes, and small enigmatic genomes across a large radiation of phyla.</title>
        <authorList>
            <person name="Brown C.T."/>
            <person name="Hug L.A."/>
            <person name="Thomas B.C."/>
            <person name="Sharon I."/>
            <person name="Castelle C.J."/>
            <person name="Singh A."/>
            <person name="Wilkins M.J."/>
            <person name="Williams K.H."/>
            <person name="Banfield J.F."/>
        </authorList>
    </citation>
    <scope>NUCLEOTIDE SEQUENCE [LARGE SCALE GENOMIC DNA]</scope>
</reference>
<protein>
    <recommendedName>
        <fullName evidence="1">DUF5659 domain-containing protein</fullName>
    </recommendedName>
</protein>
<proteinExistence type="predicted"/>
<name>A0A0G0PFP4_9BACT</name>
<accession>A0A0G0PFP4</accession>
<sequence>MTKKLKKGQPEDDYKYISLNPSQVWTSYDLGVSAALISAGFELLSLNKENPHKSLFVFRRTDGIEEVVDLYWSDRLDIKARSFFDSIKACKNRIHSE</sequence>
<dbReference type="Proteomes" id="UP000034764">
    <property type="component" value="Unassembled WGS sequence"/>
</dbReference>
<organism evidence="2 3">
    <name type="scientific">Candidatus Yanofskybacteria bacterium GW2011_GWD2_39_48</name>
    <dbReference type="NCBI Taxonomy" id="1619031"/>
    <lineage>
        <taxon>Bacteria</taxon>
        <taxon>Candidatus Yanofskyibacteriota</taxon>
    </lineage>
</organism>
<evidence type="ECO:0000313" key="3">
    <source>
        <dbReference type="Proteomes" id="UP000034764"/>
    </source>
</evidence>
<gene>
    <name evidence="2" type="ORF">UT53_C0001G0010</name>
</gene>
<evidence type="ECO:0000259" key="1">
    <source>
        <dbReference type="Pfam" id="PF18903"/>
    </source>
</evidence>